<accession>A0A432MDF3</accession>
<evidence type="ECO:0000256" key="6">
    <source>
        <dbReference type="ARBA" id="ARBA00038076"/>
    </source>
</evidence>
<evidence type="ECO:0000256" key="5">
    <source>
        <dbReference type="ARBA" id="ARBA00023136"/>
    </source>
</evidence>
<dbReference type="InterPro" id="IPR025857">
    <property type="entry name" value="MacB_PCD"/>
</dbReference>
<dbReference type="PANTHER" id="PTHR30572:SF4">
    <property type="entry name" value="ABC TRANSPORTER PERMEASE YTRF"/>
    <property type="match status" value="1"/>
</dbReference>
<evidence type="ECO:0000256" key="3">
    <source>
        <dbReference type="ARBA" id="ARBA00022692"/>
    </source>
</evidence>
<dbReference type="GO" id="GO:0022857">
    <property type="term" value="F:transmembrane transporter activity"/>
    <property type="evidence" value="ECO:0007669"/>
    <property type="project" value="TreeGrafter"/>
</dbReference>
<dbReference type="InterPro" id="IPR050250">
    <property type="entry name" value="Macrolide_Exporter_MacB"/>
</dbReference>
<evidence type="ECO:0000256" key="4">
    <source>
        <dbReference type="ARBA" id="ARBA00022989"/>
    </source>
</evidence>
<keyword evidence="11" id="KW-1185">Reference proteome</keyword>
<name>A0A432MDF3_9BACT</name>
<dbReference type="PANTHER" id="PTHR30572">
    <property type="entry name" value="MEMBRANE COMPONENT OF TRANSPORTER-RELATED"/>
    <property type="match status" value="1"/>
</dbReference>
<feature type="transmembrane region" description="Helical" evidence="7">
    <location>
        <begin position="300"/>
        <end position="325"/>
    </location>
</feature>
<evidence type="ECO:0000256" key="1">
    <source>
        <dbReference type="ARBA" id="ARBA00004651"/>
    </source>
</evidence>
<reference evidence="10 11" key="2">
    <citation type="submission" date="2019-01" db="EMBL/GenBank/DDBJ databases">
        <title>Tautonia sociabilis, a novel thermotolerant planctomycete of Isosphaeraceae family, isolated from a 4000 m deep subterranean habitat.</title>
        <authorList>
            <person name="Kovaleva O.L."/>
            <person name="Elcheninov A.G."/>
            <person name="Van Heerden E."/>
            <person name="Toshchakov S.V."/>
            <person name="Novikov A."/>
            <person name="Bonch-Osmolovskaya E.A."/>
            <person name="Kublanov I.V."/>
        </authorList>
    </citation>
    <scope>NUCLEOTIDE SEQUENCE [LARGE SCALE GENOMIC DNA]</scope>
    <source>
        <strain evidence="10 11">GM2012</strain>
    </source>
</reference>
<dbReference type="Pfam" id="PF02687">
    <property type="entry name" value="FtsX"/>
    <property type="match status" value="1"/>
</dbReference>
<reference evidence="10 11" key="1">
    <citation type="submission" date="2018-12" db="EMBL/GenBank/DDBJ databases">
        <authorList>
            <person name="Toschakov S.V."/>
        </authorList>
    </citation>
    <scope>NUCLEOTIDE SEQUENCE [LARGE SCALE GENOMIC DNA]</scope>
    <source>
        <strain evidence="10 11">GM2012</strain>
    </source>
</reference>
<dbReference type="EMBL" id="RYZH01000071">
    <property type="protein sequence ID" value="RUL82520.1"/>
    <property type="molecule type" value="Genomic_DNA"/>
</dbReference>
<keyword evidence="2" id="KW-1003">Cell membrane</keyword>
<organism evidence="10 11">
    <name type="scientific">Tautonia sociabilis</name>
    <dbReference type="NCBI Taxonomy" id="2080755"/>
    <lineage>
        <taxon>Bacteria</taxon>
        <taxon>Pseudomonadati</taxon>
        <taxon>Planctomycetota</taxon>
        <taxon>Planctomycetia</taxon>
        <taxon>Isosphaerales</taxon>
        <taxon>Isosphaeraceae</taxon>
        <taxon>Tautonia</taxon>
    </lineage>
</organism>
<dbReference type="Proteomes" id="UP000280296">
    <property type="component" value="Unassembled WGS sequence"/>
</dbReference>
<proteinExistence type="inferred from homology"/>
<evidence type="ECO:0000256" key="7">
    <source>
        <dbReference type="SAM" id="Phobius"/>
    </source>
</evidence>
<feature type="transmembrane region" description="Helical" evidence="7">
    <location>
        <begin position="352"/>
        <end position="373"/>
    </location>
</feature>
<comment type="caution">
    <text evidence="10">The sequence shown here is derived from an EMBL/GenBank/DDBJ whole genome shotgun (WGS) entry which is preliminary data.</text>
</comment>
<evidence type="ECO:0000259" key="9">
    <source>
        <dbReference type="Pfam" id="PF12704"/>
    </source>
</evidence>
<evidence type="ECO:0000256" key="2">
    <source>
        <dbReference type="ARBA" id="ARBA00022475"/>
    </source>
</evidence>
<dbReference type="InterPro" id="IPR003838">
    <property type="entry name" value="ABC3_permease_C"/>
</dbReference>
<keyword evidence="3 7" id="KW-0812">Transmembrane</keyword>
<dbReference type="GO" id="GO:0005886">
    <property type="term" value="C:plasma membrane"/>
    <property type="evidence" value="ECO:0007669"/>
    <property type="project" value="UniProtKB-SubCell"/>
</dbReference>
<feature type="domain" description="MacB-like periplasmic core" evidence="9">
    <location>
        <begin position="22"/>
        <end position="256"/>
    </location>
</feature>
<dbReference type="OrthoDB" id="9770099at2"/>
<comment type="subcellular location">
    <subcellularLocation>
        <location evidence="1">Cell membrane</location>
        <topology evidence="1">Multi-pass membrane protein</topology>
    </subcellularLocation>
</comment>
<dbReference type="AlphaFoldDB" id="A0A432MDF3"/>
<keyword evidence="5 7" id="KW-0472">Membrane</keyword>
<protein>
    <submittedName>
        <fullName evidence="10">FtsX-like permease family protein</fullName>
    </submittedName>
</protein>
<gene>
    <name evidence="10" type="ORF">TsocGM_23505</name>
</gene>
<evidence type="ECO:0000313" key="11">
    <source>
        <dbReference type="Proteomes" id="UP000280296"/>
    </source>
</evidence>
<feature type="transmembrane region" description="Helical" evidence="7">
    <location>
        <begin position="20"/>
        <end position="42"/>
    </location>
</feature>
<comment type="similarity">
    <text evidence="6">Belongs to the ABC-4 integral membrane protein family.</text>
</comment>
<dbReference type="RefSeq" id="WP_126727900.1">
    <property type="nucleotide sequence ID" value="NZ_RYZH01000071.1"/>
</dbReference>
<sequence>MGRIWRSVKLGIKSLLLHKLRSSLTILGVVFGVAAVIMMLAVGEGAARDAQEQIAQLGATNIIYRSVKPSQDAQSQKTGGRPSRVLNYGLKYEDYDRILATVPTITKALPIREIRREVRNGPHSLEARVVGTTHDYLEFNRLTIERGRFLLPSDNEHYENYCVLAAETARTLFPFENPLRQSVKIGSDYYTVVGVTKPRGSTAAIGGSLAAQEYDKDVYIPLNTCRVRFGERILSSRAGSQEAEETQLSQITLQVAKIEEVPLTAPVIEGAVKPFHEEKKDVDMVVPYDLLEQAKRQAAIFSLVLGSIAAISLIVGGIGIMNIMLATVTERTREIGIRRALGAKRRDITQQFLIETVVLSGIGGMIGVGIGVFVPPLITQFSEIKAVVTPESVILSFGVSVLVGIVAGLYPANRAAKMDPIEALRHE</sequence>
<feature type="domain" description="ABC3 transporter permease C-terminal" evidence="8">
    <location>
        <begin position="307"/>
        <end position="420"/>
    </location>
</feature>
<evidence type="ECO:0000313" key="10">
    <source>
        <dbReference type="EMBL" id="RUL82520.1"/>
    </source>
</evidence>
<keyword evidence="4 7" id="KW-1133">Transmembrane helix</keyword>
<feature type="transmembrane region" description="Helical" evidence="7">
    <location>
        <begin position="393"/>
        <end position="412"/>
    </location>
</feature>
<evidence type="ECO:0000259" key="8">
    <source>
        <dbReference type="Pfam" id="PF02687"/>
    </source>
</evidence>
<dbReference type="Pfam" id="PF12704">
    <property type="entry name" value="MacB_PCD"/>
    <property type="match status" value="1"/>
</dbReference>